<dbReference type="EMBL" id="CAXAMN010023928">
    <property type="protein sequence ID" value="CAK9082338.1"/>
    <property type="molecule type" value="Genomic_DNA"/>
</dbReference>
<evidence type="ECO:0000313" key="1">
    <source>
        <dbReference type="EMBL" id="CAK9082338.1"/>
    </source>
</evidence>
<name>A0ABP0Q3A8_9DINO</name>
<reference evidence="1 2" key="1">
    <citation type="submission" date="2024-02" db="EMBL/GenBank/DDBJ databases">
        <authorList>
            <person name="Chen Y."/>
            <person name="Shah S."/>
            <person name="Dougan E. K."/>
            <person name="Thang M."/>
            <person name="Chan C."/>
        </authorList>
    </citation>
    <scope>NUCLEOTIDE SEQUENCE [LARGE SCALE GENOMIC DNA]</scope>
</reference>
<comment type="caution">
    <text evidence="1">The sequence shown here is derived from an EMBL/GenBank/DDBJ whole genome shotgun (WGS) entry which is preliminary data.</text>
</comment>
<proteinExistence type="predicted"/>
<gene>
    <name evidence="1" type="ORF">CCMP2556_LOCUS40229</name>
</gene>
<accession>A0ABP0Q3A8</accession>
<organism evidence="1 2">
    <name type="scientific">Durusdinium trenchii</name>
    <dbReference type="NCBI Taxonomy" id="1381693"/>
    <lineage>
        <taxon>Eukaryota</taxon>
        <taxon>Sar</taxon>
        <taxon>Alveolata</taxon>
        <taxon>Dinophyceae</taxon>
        <taxon>Suessiales</taxon>
        <taxon>Symbiodiniaceae</taxon>
        <taxon>Durusdinium</taxon>
    </lineage>
</organism>
<protein>
    <submittedName>
        <fullName evidence="1">Uncharacterized protein</fullName>
    </submittedName>
</protein>
<dbReference type="Proteomes" id="UP001642484">
    <property type="component" value="Unassembled WGS sequence"/>
</dbReference>
<keyword evidence="2" id="KW-1185">Reference proteome</keyword>
<sequence>MFMRILSIWYLACRNRWAVQNLQSDPFLKKGQVQSSVLELSLRAPWQVNILRSDGYDQWHPDAEQPLAAGRVGQLRGPAAICVDAVLETNLGGETMKEVEPQWCVRATKVPFGERSRALVATAKIEGEALEKALMCTAAVSLKLELQSAKASSLNGPAGTPIGRLAVSLGAALDPKILPACFMPSGEVSAESGADECIVAQLGPAKGVPVAKTLEDISRTQQLFAS</sequence>
<evidence type="ECO:0000313" key="2">
    <source>
        <dbReference type="Proteomes" id="UP001642484"/>
    </source>
</evidence>